<dbReference type="PROSITE" id="PS51207">
    <property type="entry name" value="PXA"/>
    <property type="match status" value="1"/>
</dbReference>
<keyword evidence="1" id="KW-1133">Transmembrane helix</keyword>
<feature type="transmembrane region" description="Helical" evidence="1">
    <location>
        <begin position="172"/>
        <end position="191"/>
    </location>
</feature>
<sequence>MNNNKKAADIFEKWMKEFFEFNNKKSSARDSRIILKSDNETKSSSNDDKIFLAKGLDETLERFFTRLLDNVFKSWWSNVSSDETFLYTLKLELTRALRKLALRYKNVDYPVLISTKLLPIVYSHFSQIEHLMKTKETREQQIKSFLEIQSPHPATLNRKAELQYLRSLSENLMLIYFLRIITNVVLHTILFENF</sequence>
<dbReference type="PANTHER" id="PTHR22775:SF44">
    <property type="entry name" value="SORTING NEXIN-14"/>
    <property type="match status" value="1"/>
</dbReference>
<dbReference type="GO" id="GO:0005770">
    <property type="term" value="C:late endosome"/>
    <property type="evidence" value="ECO:0007669"/>
    <property type="project" value="TreeGrafter"/>
</dbReference>
<dbReference type="GO" id="GO:0097352">
    <property type="term" value="P:autophagosome maturation"/>
    <property type="evidence" value="ECO:0007669"/>
    <property type="project" value="TreeGrafter"/>
</dbReference>
<feature type="domain" description="PXA" evidence="2">
    <location>
        <begin position="53"/>
        <end position="194"/>
    </location>
</feature>
<accession>A0A9J6C2U2</accession>
<dbReference type="GO" id="GO:0035091">
    <property type="term" value="F:phosphatidylinositol binding"/>
    <property type="evidence" value="ECO:0007669"/>
    <property type="project" value="TreeGrafter"/>
</dbReference>
<protein>
    <recommendedName>
        <fullName evidence="2">PXA domain-containing protein</fullName>
    </recommendedName>
</protein>
<dbReference type="InterPro" id="IPR003114">
    <property type="entry name" value="Phox_assoc"/>
</dbReference>
<evidence type="ECO:0000256" key="1">
    <source>
        <dbReference type="SAM" id="Phobius"/>
    </source>
</evidence>
<dbReference type="Proteomes" id="UP001107558">
    <property type="component" value="Chromosome 2"/>
</dbReference>
<evidence type="ECO:0000259" key="2">
    <source>
        <dbReference type="PROSITE" id="PS51207"/>
    </source>
</evidence>
<dbReference type="Pfam" id="PF02194">
    <property type="entry name" value="PXA"/>
    <property type="match status" value="1"/>
</dbReference>
<proteinExistence type="predicted"/>
<organism evidence="3 4">
    <name type="scientific">Polypedilum vanderplanki</name>
    <name type="common">Sleeping chironomid midge</name>
    <dbReference type="NCBI Taxonomy" id="319348"/>
    <lineage>
        <taxon>Eukaryota</taxon>
        <taxon>Metazoa</taxon>
        <taxon>Ecdysozoa</taxon>
        <taxon>Arthropoda</taxon>
        <taxon>Hexapoda</taxon>
        <taxon>Insecta</taxon>
        <taxon>Pterygota</taxon>
        <taxon>Neoptera</taxon>
        <taxon>Endopterygota</taxon>
        <taxon>Diptera</taxon>
        <taxon>Nematocera</taxon>
        <taxon>Chironomoidea</taxon>
        <taxon>Chironomidae</taxon>
        <taxon>Chironominae</taxon>
        <taxon>Polypedilum</taxon>
        <taxon>Polypedilum</taxon>
    </lineage>
</organism>
<name>A0A9J6C2U2_POLVA</name>
<dbReference type="EMBL" id="JADBJN010000002">
    <property type="protein sequence ID" value="KAG5676343.1"/>
    <property type="molecule type" value="Genomic_DNA"/>
</dbReference>
<reference evidence="3" key="1">
    <citation type="submission" date="2021-03" db="EMBL/GenBank/DDBJ databases">
        <title>Chromosome level genome of the anhydrobiotic midge Polypedilum vanderplanki.</title>
        <authorList>
            <person name="Yoshida Y."/>
            <person name="Kikawada T."/>
            <person name="Gusev O."/>
        </authorList>
    </citation>
    <scope>NUCLEOTIDE SEQUENCE</scope>
    <source>
        <strain evidence="3">NIAS01</strain>
        <tissue evidence="3">Whole body or cell culture</tissue>
    </source>
</reference>
<gene>
    <name evidence="3" type="ORF">PVAND_006185</name>
</gene>
<comment type="caution">
    <text evidence="3">The sequence shown here is derived from an EMBL/GenBank/DDBJ whole genome shotgun (WGS) entry which is preliminary data.</text>
</comment>
<keyword evidence="1" id="KW-0812">Transmembrane</keyword>
<keyword evidence="4" id="KW-1185">Reference proteome</keyword>
<dbReference type="PANTHER" id="PTHR22775">
    <property type="entry name" value="SORTING NEXIN"/>
    <property type="match status" value="1"/>
</dbReference>
<dbReference type="OrthoDB" id="5957963at2759"/>
<keyword evidence="1" id="KW-0472">Membrane</keyword>
<evidence type="ECO:0000313" key="4">
    <source>
        <dbReference type="Proteomes" id="UP001107558"/>
    </source>
</evidence>
<evidence type="ECO:0000313" key="3">
    <source>
        <dbReference type="EMBL" id="KAG5676343.1"/>
    </source>
</evidence>
<dbReference type="AlphaFoldDB" id="A0A9J6C2U2"/>